<protein>
    <submittedName>
        <fullName evidence="2">Uncharacterized protein</fullName>
    </submittedName>
</protein>
<gene>
    <name evidence="2" type="ORF">KTU01_37090</name>
</gene>
<evidence type="ECO:0000313" key="3">
    <source>
        <dbReference type="Proteomes" id="UP000321103"/>
    </source>
</evidence>
<dbReference type="RefSeq" id="WP_147018025.1">
    <property type="nucleotide sequence ID" value="NZ_BJZS01000161.1"/>
</dbReference>
<sequence length="86" mass="9506">MTKPSSKKLLARQFVEAEWALLEADALYEKGTKEDLEKAHYKLGVAHVHALLATGTPEAVANEVQDARDQKLKRTRSAPDAFDGTQ</sequence>
<accession>A0A512IIP0</accession>
<dbReference type="Proteomes" id="UP000321103">
    <property type="component" value="Unassembled WGS sequence"/>
</dbReference>
<feature type="region of interest" description="Disordered" evidence="1">
    <location>
        <begin position="63"/>
        <end position="86"/>
    </location>
</feature>
<dbReference type="EMBL" id="BJZS01000161">
    <property type="protein sequence ID" value="GEO97586.1"/>
    <property type="molecule type" value="Genomic_DNA"/>
</dbReference>
<name>A0A512IIP0_9MICC</name>
<keyword evidence="3" id="KW-1185">Reference proteome</keyword>
<dbReference type="AlphaFoldDB" id="A0A512IIP0"/>
<reference evidence="2 3" key="1">
    <citation type="submission" date="2019-07" db="EMBL/GenBank/DDBJ databases">
        <title>Whole genome shotgun sequence of Kocuria turfanensis NBRC 107627.</title>
        <authorList>
            <person name="Hosoyama A."/>
            <person name="Uohara A."/>
            <person name="Ohji S."/>
            <person name="Ichikawa N."/>
        </authorList>
    </citation>
    <scope>NUCLEOTIDE SEQUENCE [LARGE SCALE GENOMIC DNA]</scope>
    <source>
        <strain evidence="2 3">NBRC 107627</strain>
    </source>
</reference>
<proteinExistence type="predicted"/>
<organism evidence="2 3">
    <name type="scientific">Kocuria turfanensis</name>
    <dbReference type="NCBI Taxonomy" id="388357"/>
    <lineage>
        <taxon>Bacteria</taxon>
        <taxon>Bacillati</taxon>
        <taxon>Actinomycetota</taxon>
        <taxon>Actinomycetes</taxon>
        <taxon>Micrococcales</taxon>
        <taxon>Micrococcaceae</taxon>
        <taxon>Kocuria</taxon>
    </lineage>
</organism>
<evidence type="ECO:0000313" key="2">
    <source>
        <dbReference type="EMBL" id="GEO97586.1"/>
    </source>
</evidence>
<evidence type="ECO:0000256" key="1">
    <source>
        <dbReference type="SAM" id="MobiDB-lite"/>
    </source>
</evidence>
<comment type="caution">
    <text evidence="2">The sequence shown here is derived from an EMBL/GenBank/DDBJ whole genome shotgun (WGS) entry which is preliminary data.</text>
</comment>